<accession>A0A1H8UQU3</accession>
<dbReference type="InterPro" id="IPR035965">
    <property type="entry name" value="PAS-like_dom_sf"/>
</dbReference>
<dbReference type="InterPro" id="IPR029016">
    <property type="entry name" value="GAF-like_dom_sf"/>
</dbReference>
<dbReference type="EMBL" id="FODV01000012">
    <property type="protein sequence ID" value="SEP05569.1"/>
    <property type="molecule type" value="Genomic_DNA"/>
</dbReference>
<dbReference type="AlphaFoldDB" id="A0A1H8UQU3"/>
<evidence type="ECO:0000256" key="2">
    <source>
        <dbReference type="ARBA" id="ARBA00023163"/>
    </source>
</evidence>
<dbReference type="Pfam" id="PF15915">
    <property type="entry name" value="BAT"/>
    <property type="match status" value="1"/>
</dbReference>
<dbReference type="InterPro" id="IPR007050">
    <property type="entry name" value="HTH_bacterioopsin"/>
</dbReference>
<dbReference type="Pfam" id="PF04967">
    <property type="entry name" value="HTH_10"/>
    <property type="match status" value="1"/>
</dbReference>
<dbReference type="PANTHER" id="PTHR34236">
    <property type="entry name" value="DIMETHYL SULFOXIDE REDUCTASE TRANSCRIPTIONAL ACTIVATOR"/>
    <property type="match status" value="1"/>
</dbReference>
<dbReference type="Gene3D" id="3.30.450.40">
    <property type="match status" value="1"/>
</dbReference>
<keyword evidence="2" id="KW-0804">Transcription</keyword>
<proteinExistence type="predicted"/>
<name>A0A1H8UQU3_9EURY</name>
<gene>
    <name evidence="4" type="ORF">SAMN04487948_11246</name>
</gene>
<dbReference type="OrthoDB" id="234125at2157"/>
<dbReference type="Gene3D" id="3.30.450.20">
    <property type="entry name" value="PAS domain"/>
    <property type="match status" value="1"/>
</dbReference>
<dbReference type="InterPro" id="IPR031803">
    <property type="entry name" value="BAT_GAF/HTH-assoc"/>
</dbReference>
<dbReference type="Pfam" id="PF13185">
    <property type="entry name" value="GAF_2"/>
    <property type="match status" value="1"/>
</dbReference>
<organism evidence="4 5">
    <name type="scientific">Halogranum amylolyticum</name>
    <dbReference type="NCBI Taxonomy" id="660520"/>
    <lineage>
        <taxon>Archaea</taxon>
        <taxon>Methanobacteriati</taxon>
        <taxon>Methanobacteriota</taxon>
        <taxon>Stenosarchaea group</taxon>
        <taxon>Halobacteria</taxon>
        <taxon>Halobacteriales</taxon>
        <taxon>Haloferacaceae</taxon>
    </lineage>
</organism>
<dbReference type="InterPro" id="IPR000014">
    <property type="entry name" value="PAS"/>
</dbReference>
<evidence type="ECO:0000259" key="3">
    <source>
        <dbReference type="PROSITE" id="PS50112"/>
    </source>
</evidence>
<keyword evidence="1" id="KW-0805">Transcription regulation</keyword>
<dbReference type="Pfam" id="PF08448">
    <property type="entry name" value="PAS_4"/>
    <property type="match status" value="1"/>
</dbReference>
<dbReference type="RefSeq" id="WP_089826418.1">
    <property type="nucleotide sequence ID" value="NZ_FODV01000012.1"/>
</dbReference>
<dbReference type="PANTHER" id="PTHR34236:SF1">
    <property type="entry name" value="DIMETHYL SULFOXIDE REDUCTASE TRANSCRIPTIONAL ACTIVATOR"/>
    <property type="match status" value="1"/>
</dbReference>
<sequence length="538" mass="59494">MEAVLDHVADGLLVVDDDWQITTANAVARSLLGTEREALDGADVRAVFPRSIESTFHGRFAGDDALPADLSFEEYFPELERWLDVRTVATEDGMAVVFTDVSDRKGLERQRDERDAELARLTRIDGLVQEIVDDLVGATTREQIERTVCERLAATDLYEFTWIGEREMGSDRLSHRVGAGEYDEVLEFLEAGVEDDETCLPEHEALRTDEIHVVRQLVEDEAVPERVRRAAFARGLQSSIAVPLRYGNTTYGVLGVYATRTDAFSERERQSFETLGVVTGFAINAARQRSLLLSDTVVELTFRVSDSETLFADTSATLECTLGVEGIVPRNAESLLFYLRVEGADPERFLTLTTERPEVTGGRLIHDVSDDEGDTEGGLVEVTVAHGSPLLVLVERGATIRRAEFTEGVGRIVAEVAPSEDVREIVEAVGEAFPGAELLSKRELERPVETALEFQSALSRDLTDRQRTVLRTAYHAGYFQSPRDSTAEQVAGALDISSPTLAHHLRAGLSKLLDAFFDEDAGTDRRRTADTRQSGTDR</sequence>
<protein>
    <recommendedName>
        <fullName evidence="3">PAS domain-containing protein</fullName>
    </recommendedName>
</protein>
<reference evidence="5" key="1">
    <citation type="submission" date="2016-10" db="EMBL/GenBank/DDBJ databases">
        <authorList>
            <person name="Varghese N."/>
            <person name="Submissions S."/>
        </authorList>
    </citation>
    <scope>NUCLEOTIDE SEQUENCE [LARGE SCALE GENOMIC DNA]</scope>
    <source>
        <strain evidence="5">CGMCC 1.10121</strain>
    </source>
</reference>
<evidence type="ECO:0000313" key="4">
    <source>
        <dbReference type="EMBL" id="SEP05569.1"/>
    </source>
</evidence>
<dbReference type="InterPro" id="IPR013656">
    <property type="entry name" value="PAS_4"/>
</dbReference>
<evidence type="ECO:0000256" key="1">
    <source>
        <dbReference type="ARBA" id="ARBA00023015"/>
    </source>
</evidence>
<feature type="domain" description="PAS" evidence="3">
    <location>
        <begin position="1"/>
        <end position="41"/>
    </location>
</feature>
<dbReference type="SUPFAM" id="SSF55781">
    <property type="entry name" value="GAF domain-like"/>
    <property type="match status" value="1"/>
</dbReference>
<dbReference type="PROSITE" id="PS50112">
    <property type="entry name" value="PAS"/>
    <property type="match status" value="1"/>
</dbReference>
<evidence type="ECO:0000313" key="5">
    <source>
        <dbReference type="Proteomes" id="UP000199126"/>
    </source>
</evidence>
<dbReference type="Proteomes" id="UP000199126">
    <property type="component" value="Unassembled WGS sequence"/>
</dbReference>
<dbReference type="InterPro" id="IPR003018">
    <property type="entry name" value="GAF"/>
</dbReference>
<keyword evidence="5" id="KW-1185">Reference proteome</keyword>
<dbReference type="SMART" id="SM00065">
    <property type="entry name" value="GAF"/>
    <property type="match status" value="1"/>
</dbReference>
<dbReference type="SUPFAM" id="SSF55785">
    <property type="entry name" value="PYP-like sensor domain (PAS domain)"/>
    <property type="match status" value="1"/>
</dbReference>